<dbReference type="AlphaFoldDB" id="A0A4R2HQ98"/>
<dbReference type="EMBL" id="SLWN01000003">
    <property type="protein sequence ID" value="TCO33364.1"/>
    <property type="molecule type" value="Genomic_DNA"/>
</dbReference>
<sequence>MVGYRITARDQMMAKGIPLRSGRGAPRLYLGLSMRLEADPEVSYLMTTSSVMLLALDPELRQPLLHYDYEREKADGYPEAHIQVCASSPAWERVGEICGGEKGRELERLHLPVGPRRFRPSLEDLIEFVISERIVPPMQKAWRTVLDESRERFRVKQLRAAVRRDPDTALAVLREEGHL</sequence>
<organism evidence="1 2">
    <name type="scientific">Kribbella steppae</name>
    <dbReference type="NCBI Taxonomy" id="2512223"/>
    <lineage>
        <taxon>Bacteria</taxon>
        <taxon>Bacillati</taxon>
        <taxon>Actinomycetota</taxon>
        <taxon>Actinomycetes</taxon>
        <taxon>Propionibacteriales</taxon>
        <taxon>Kribbellaceae</taxon>
        <taxon>Kribbella</taxon>
    </lineage>
</organism>
<protein>
    <submittedName>
        <fullName evidence="1">Uncharacterized protein</fullName>
    </submittedName>
</protein>
<gene>
    <name evidence="1" type="ORF">EV652_103365</name>
</gene>
<reference evidence="1 2" key="1">
    <citation type="journal article" date="2015" name="Stand. Genomic Sci.">
        <title>Genomic Encyclopedia of Bacterial and Archaeal Type Strains, Phase III: the genomes of soil and plant-associated and newly described type strains.</title>
        <authorList>
            <person name="Whitman W.B."/>
            <person name="Woyke T."/>
            <person name="Klenk H.P."/>
            <person name="Zhou Y."/>
            <person name="Lilburn T.G."/>
            <person name="Beck B.J."/>
            <person name="De Vos P."/>
            <person name="Vandamme P."/>
            <person name="Eisen J.A."/>
            <person name="Garrity G."/>
            <person name="Hugenholtz P."/>
            <person name="Kyrpides N.C."/>
        </authorList>
    </citation>
    <scope>NUCLEOTIDE SEQUENCE [LARGE SCALE GENOMIC DNA]</scope>
    <source>
        <strain evidence="1 2">VKM Ac-2572</strain>
    </source>
</reference>
<comment type="caution">
    <text evidence="1">The sequence shown here is derived from an EMBL/GenBank/DDBJ whole genome shotgun (WGS) entry which is preliminary data.</text>
</comment>
<name>A0A4R2HQ98_9ACTN</name>
<evidence type="ECO:0000313" key="1">
    <source>
        <dbReference type="EMBL" id="TCO33364.1"/>
    </source>
</evidence>
<evidence type="ECO:0000313" key="2">
    <source>
        <dbReference type="Proteomes" id="UP000294508"/>
    </source>
</evidence>
<accession>A0A4R2HQ98</accession>
<keyword evidence="2" id="KW-1185">Reference proteome</keyword>
<proteinExistence type="predicted"/>
<dbReference type="Proteomes" id="UP000294508">
    <property type="component" value="Unassembled WGS sequence"/>
</dbReference>